<dbReference type="STRING" id="745531.A0A0C3S8S5"/>
<accession>A0A0C3S8S5</accession>
<dbReference type="PANTHER" id="PTHR35897">
    <property type="entry name" value="METHYLTRANSFERASE AUSD"/>
    <property type="match status" value="1"/>
</dbReference>
<evidence type="ECO:0000256" key="3">
    <source>
        <dbReference type="ARBA" id="ARBA00022691"/>
    </source>
</evidence>
<comment type="pathway">
    <text evidence="1">Secondary metabolite biosynthesis.</text>
</comment>
<reference evidence="5 6" key="1">
    <citation type="journal article" date="2014" name="PLoS Genet.">
        <title>Analysis of the Phlebiopsis gigantea genome, transcriptome and secretome provides insight into its pioneer colonization strategies of wood.</title>
        <authorList>
            <person name="Hori C."/>
            <person name="Ishida T."/>
            <person name="Igarashi K."/>
            <person name="Samejima M."/>
            <person name="Suzuki H."/>
            <person name="Master E."/>
            <person name="Ferreira P."/>
            <person name="Ruiz-Duenas F.J."/>
            <person name="Held B."/>
            <person name="Canessa P."/>
            <person name="Larrondo L.F."/>
            <person name="Schmoll M."/>
            <person name="Druzhinina I.S."/>
            <person name="Kubicek C.P."/>
            <person name="Gaskell J.A."/>
            <person name="Kersten P."/>
            <person name="St John F."/>
            <person name="Glasner J."/>
            <person name="Sabat G."/>
            <person name="Splinter BonDurant S."/>
            <person name="Syed K."/>
            <person name="Yadav J."/>
            <person name="Mgbeahuruike A.C."/>
            <person name="Kovalchuk A."/>
            <person name="Asiegbu F.O."/>
            <person name="Lackner G."/>
            <person name="Hoffmeister D."/>
            <person name="Rencoret J."/>
            <person name="Gutierrez A."/>
            <person name="Sun H."/>
            <person name="Lindquist E."/>
            <person name="Barry K."/>
            <person name="Riley R."/>
            <person name="Grigoriev I.V."/>
            <person name="Henrissat B."/>
            <person name="Kues U."/>
            <person name="Berka R.M."/>
            <person name="Martinez A.T."/>
            <person name="Covert S.F."/>
            <person name="Blanchette R.A."/>
            <person name="Cullen D."/>
        </authorList>
    </citation>
    <scope>NUCLEOTIDE SEQUENCE [LARGE SCALE GENOMIC DNA]</scope>
    <source>
        <strain evidence="5 6">11061_1 CR5-6</strain>
    </source>
</reference>
<gene>
    <name evidence="5" type="ORF">PHLGIDRAFT_117950</name>
</gene>
<dbReference type="SUPFAM" id="SSF53335">
    <property type="entry name" value="S-adenosyl-L-methionine-dependent methyltransferases"/>
    <property type="match status" value="1"/>
</dbReference>
<proteinExistence type="inferred from homology"/>
<comment type="similarity">
    <text evidence="4">Belongs to the class I-like SAM-binding methyltransferase superfamily.</text>
</comment>
<name>A0A0C3S8S5_PHLG1</name>
<keyword evidence="3" id="KW-0949">S-adenosyl-L-methionine</keyword>
<dbReference type="Proteomes" id="UP000053257">
    <property type="component" value="Unassembled WGS sequence"/>
</dbReference>
<evidence type="ECO:0008006" key="7">
    <source>
        <dbReference type="Google" id="ProtNLM"/>
    </source>
</evidence>
<dbReference type="GO" id="GO:0016740">
    <property type="term" value="F:transferase activity"/>
    <property type="evidence" value="ECO:0007669"/>
    <property type="project" value="UniProtKB-KW"/>
</dbReference>
<sequence length="294" mass="32827">MTASNPPRPLDESLYEMKQDEEELLSSLTGIKDAGELKQHVLAVQSEIYKIHPYYYRYSERDRYRRLKMCRYPAYAELLKLGRERPGALFLDLGCCVGQDLRKAVADGFPISQMLASDLHPEFWDTGHKLFKSTPETFPVPFIQADIFDPASLAPLPVPSAPPSEPPAPRAPPKTLTPLAGSLAAIHASYFFHLFAEEQQAHAARLLAPLLSPAPGSMIFGGHVGRPERGLHGSQNTHGIPMFCHSPDSWRALWAGVFPEGRVRVDAHLEEFTRADHDVGDFKGYLLVWCVTRV</sequence>
<keyword evidence="2" id="KW-0808">Transferase</keyword>
<dbReference type="OrthoDB" id="2094832at2759"/>
<evidence type="ECO:0000256" key="2">
    <source>
        <dbReference type="ARBA" id="ARBA00022679"/>
    </source>
</evidence>
<organism evidence="5 6">
    <name type="scientific">Phlebiopsis gigantea (strain 11061_1 CR5-6)</name>
    <name type="common">White-rot fungus</name>
    <name type="synonym">Peniophora gigantea</name>
    <dbReference type="NCBI Taxonomy" id="745531"/>
    <lineage>
        <taxon>Eukaryota</taxon>
        <taxon>Fungi</taxon>
        <taxon>Dikarya</taxon>
        <taxon>Basidiomycota</taxon>
        <taxon>Agaricomycotina</taxon>
        <taxon>Agaricomycetes</taxon>
        <taxon>Polyporales</taxon>
        <taxon>Phanerochaetaceae</taxon>
        <taxon>Phlebiopsis</taxon>
    </lineage>
</organism>
<evidence type="ECO:0000313" key="6">
    <source>
        <dbReference type="Proteomes" id="UP000053257"/>
    </source>
</evidence>
<dbReference type="EMBL" id="KN840493">
    <property type="protein sequence ID" value="KIP07662.1"/>
    <property type="molecule type" value="Genomic_DNA"/>
</dbReference>
<dbReference type="Gene3D" id="3.40.50.150">
    <property type="entry name" value="Vaccinia Virus protein VP39"/>
    <property type="match status" value="1"/>
</dbReference>
<keyword evidence="6" id="KW-1185">Reference proteome</keyword>
<dbReference type="InterPro" id="IPR051654">
    <property type="entry name" value="Meroterpenoid_MTases"/>
</dbReference>
<dbReference type="HOGENOM" id="CLU_051542_1_1_1"/>
<evidence type="ECO:0000256" key="1">
    <source>
        <dbReference type="ARBA" id="ARBA00005179"/>
    </source>
</evidence>
<dbReference type="InterPro" id="IPR029063">
    <property type="entry name" value="SAM-dependent_MTases_sf"/>
</dbReference>
<protein>
    <recommendedName>
        <fullName evidence="7">Methyltransferase domain-containing protein</fullName>
    </recommendedName>
</protein>
<evidence type="ECO:0000256" key="4">
    <source>
        <dbReference type="ARBA" id="ARBA00038314"/>
    </source>
</evidence>
<dbReference type="PANTHER" id="PTHR35897:SF1">
    <property type="entry name" value="METHYLTRANSFERASE AUSD"/>
    <property type="match status" value="1"/>
</dbReference>
<dbReference type="AlphaFoldDB" id="A0A0C3S8S5"/>
<evidence type="ECO:0000313" key="5">
    <source>
        <dbReference type="EMBL" id="KIP07662.1"/>
    </source>
</evidence>